<evidence type="ECO:0000313" key="1">
    <source>
        <dbReference type="EMBL" id="TFK98665.1"/>
    </source>
</evidence>
<protein>
    <submittedName>
        <fullName evidence="1">Uncharacterized protein</fullName>
    </submittedName>
</protein>
<keyword evidence="2" id="KW-1185">Reference proteome</keyword>
<reference evidence="1 2" key="1">
    <citation type="journal article" date="2019" name="Nat. Ecol. Evol.">
        <title>Megaphylogeny resolves global patterns of mushroom evolution.</title>
        <authorList>
            <person name="Varga T."/>
            <person name="Krizsan K."/>
            <person name="Foldi C."/>
            <person name="Dima B."/>
            <person name="Sanchez-Garcia M."/>
            <person name="Sanchez-Ramirez S."/>
            <person name="Szollosi G.J."/>
            <person name="Szarkandi J.G."/>
            <person name="Papp V."/>
            <person name="Albert L."/>
            <person name="Andreopoulos W."/>
            <person name="Angelini C."/>
            <person name="Antonin V."/>
            <person name="Barry K.W."/>
            <person name="Bougher N.L."/>
            <person name="Buchanan P."/>
            <person name="Buyck B."/>
            <person name="Bense V."/>
            <person name="Catcheside P."/>
            <person name="Chovatia M."/>
            <person name="Cooper J."/>
            <person name="Damon W."/>
            <person name="Desjardin D."/>
            <person name="Finy P."/>
            <person name="Geml J."/>
            <person name="Haridas S."/>
            <person name="Hughes K."/>
            <person name="Justo A."/>
            <person name="Karasinski D."/>
            <person name="Kautmanova I."/>
            <person name="Kiss B."/>
            <person name="Kocsube S."/>
            <person name="Kotiranta H."/>
            <person name="LaButti K.M."/>
            <person name="Lechner B.E."/>
            <person name="Liimatainen K."/>
            <person name="Lipzen A."/>
            <person name="Lukacs Z."/>
            <person name="Mihaltcheva S."/>
            <person name="Morgado L.N."/>
            <person name="Niskanen T."/>
            <person name="Noordeloos M.E."/>
            <person name="Ohm R.A."/>
            <person name="Ortiz-Santana B."/>
            <person name="Ovrebo C."/>
            <person name="Racz N."/>
            <person name="Riley R."/>
            <person name="Savchenko A."/>
            <person name="Shiryaev A."/>
            <person name="Soop K."/>
            <person name="Spirin V."/>
            <person name="Szebenyi C."/>
            <person name="Tomsovsky M."/>
            <person name="Tulloss R.E."/>
            <person name="Uehling J."/>
            <person name="Grigoriev I.V."/>
            <person name="Vagvolgyi C."/>
            <person name="Papp T."/>
            <person name="Martin F.M."/>
            <person name="Miettinen O."/>
            <person name="Hibbett D.S."/>
            <person name="Nagy L.G."/>
        </authorList>
    </citation>
    <scope>NUCLEOTIDE SEQUENCE [LARGE SCALE GENOMIC DNA]</scope>
    <source>
        <strain evidence="1 2">CBS 309.79</strain>
    </source>
</reference>
<dbReference type="AlphaFoldDB" id="A0A5C3Q9D7"/>
<name>A0A5C3Q9D7_9AGAR</name>
<proteinExistence type="predicted"/>
<accession>A0A5C3Q9D7</accession>
<gene>
    <name evidence="1" type="ORF">BDV98DRAFT_200424</name>
</gene>
<sequence>MGAPPPLLSDFPAAAHHPKFNCSPTLMYLRRLLNTIMGDMSEYHTRSHDFLLKSIDHYTTFLLAMISLPGCARVSCSRKELMKYWNTICTLLNHLNGEKFAADEYLWHFRRKLVFAAKIIWRELESRGFELPKDPLVFSSLLDSPMTAERPFSTLRCRILKLQATAMQCMNVGFGNCWCTSKKSFRHCASCRIAKYCSS</sequence>
<dbReference type="Proteomes" id="UP000305067">
    <property type="component" value="Unassembled WGS sequence"/>
</dbReference>
<dbReference type="EMBL" id="ML178838">
    <property type="protein sequence ID" value="TFK98665.1"/>
    <property type="molecule type" value="Genomic_DNA"/>
</dbReference>
<organism evidence="1 2">
    <name type="scientific">Pterulicium gracile</name>
    <dbReference type="NCBI Taxonomy" id="1884261"/>
    <lineage>
        <taxon>Eukaryota</taxon>
        <taxon>Fungi</taxon>
        <taxon>Dikarya</taxon>
        <taxon>Basidiomycota</taxon>
        <taxon>Agaricomycotina</taxon>
        <taxon>Agaricomycetes</taxon>
        <taxon>Agaricomycetidae</taxon>
        <taxon>Agaricales</taxon>
        <taxon>Pleurotineae</taxon>
        <taxon>Pterulaceae</taxon>
        <taxon>Pterulicium</taxon>
    </lineage>
</organism>
<evidence type="ECO:0000313" key="2">
    <source>
        <dbReference type="Proteomes" id="UP000305067"/>
    </source>
</evidence>